<protein>
    <submittedName>
        <fullName evidence="1">CGBP1 protein</fullName>
    </submittedName>
</protein>
<evidence type="ECO:0000313" key="1">
    <source>
        <dbReference type="EMBL" id="MBN3284241.1"/>
    </source>
</evidence>
<sequence length="107" mass="12368">MQSRRDIKILHIVNKDMDISKKAKNMSAADRVKQYPARVLHSDGGKLFCMSCNVTVAHYRESAVDRHENREARKTFNFALTEAFVCTNNPLEKLDKPKVPKILLFFM</sequence>
<proteinExistence type="predicted"/>
<name>A0ABS2YDG8_POLSP</name>
<keyword evidence="2" id="KW-1185">Reference proteome</keyword>
<dbReference type="EMBL" id="JAAWVQ010134622">
    <property type="protein sequence ID" value="MBN3284241.1"/>
    <property type="molecule type" value="Genomic_DNA"/>
</dbReference>
<feature type="non-terminal residue" evidence="1">
    <location>
        <position position="1"/>
    </location>
</feature>
<evidence type="ECO:0000313" key="2">
    <source>
        <dbReference type="Proteomes" id="UP001166093"/>
    </source>
</evidence>
<organism evidence="1 2">
    <name type="scientific">Polyodon spathula</name>
    <name type="common">North American paddlefish</name>
    <name type="synonym">Squalus spathula</name>
    <dbReference type="NCBI Taxonomy" id="7913"/>
    <lineage>
        <taxon>Eukaryota</taxon>
        <taxon>Metazoa</taxon>
        <taxon>Chordata</taxon>
        <taxon>Craniata</taxon>
        <taxon>Vertebrata</taxon>
        <taxon>Euteleostomi</taxon>
        <taxon>Actinopterygii</taxon>
        <taxon>Chondrostei</taxon>
        <taxon>Acipenseriformes</taxon>
        <taxon>Polyodontidae</taxon>
        <taxon>Polyodon</taxon>
    </lineage>
</organism>
<gene>
    <name evidence="1" type="primary">Cggbp1_4</name>
    <name evidence="1" type="ORF">GTO93_0017162</name>
</gene>
<reference evidence="1" key="1">
    <citation type="journal article" date="2021" name="Cell">
        <title>Tracing the genetic footprints of vertebrate landing in non-teleost ray-finned fishes.</title>
        <authorList>
            <person name="Bi X."/>
            <person name="Wang K."/>
            <person name="Yang L."/>
            <person name="Pan H."/>
            <person name="Jiang H."/>
            <person name="Wei Q."/>
            <person name="Fang M."/>
            <person name="Yu H."/>
            <person name="Zhu C."/>
            <person name="Cai Y."/>
            <person name="He Y."/>
            <person name="Gan X."/>
            <person name="Zeng H."/>
            <person name="Yu D."/>
            <person name="Zhu Y."/>
            <person name="Jiang H."/>
            <person name="Qiu Q."/>
            <person name="Yang H."/>
            <person name="Zhang Y.E."/>
            <person name="Wang W."/>
            <person name="Zhu M."/>
            <person name="He S."/>
            <person name="Zhang G."/>
        </authorList>
    </citation>
    <scope>NUCLEOTIDE SEQUENCE</scope>
    <source>
        <strain evidence="1">Pddl_001</strain>
    </source>
</reference>
<dbReference type="Proteomes" id="UP001166093">
    <property type="component" value="Unassembled WGS sequence"/>
</dbReference>
<feature type="non-terminal residue" evidence="1">
    <location>
        <position position="107"/>
    </location>
</feature>
<comment type="caution">
    <text evidence="1">The sequence shown here is derived from an EMBL/GenBank/DDBJ whole genome shotgun (WGS) entry which is preliminary data.</text>
</comment>
<accession>A0ABS2YDG8</accession>